<dbReference type="InterPro" id="IPR013324">
    <property type="entry name" value="RNA_pol_sigma_r3/r4-like"/>
</dbReference>
<dbReference type="GO" id="GO:0016987">
    <property type="term" value="F:sigma factor activity"/>
    <property type="evidence" value="ECO:0007669"/>
    <property type="project" value="UniProtKB-KW"/>
</dbReference>
<dbReference type="SUPFAM" id="SSF88946">
    <property type="entry name" value="Sigma2 domain of RNA polymerase sigma factors"/>
    <property type="match status" value="1"/>
</dbReference>
<evidence type="ECO:0000313" key="7">
    <source>
        <dbReference type="EMBL" id="PSR31231.1"/>
    </source>
</evidence>
<keyword evidence="5" id="KW-0804">Transcription</keyword>
<dbReference type="InterPro" id="IPR013325">
    <property type="entry name" value="RNA_pol_sigma_r2"/>
</dbReference>
<dbReference type="Pfam" id="PF04542">
    <property type="entry name" value="Sigma70_r2"/>
    <property type="match status" value="1"/>
</dbReference>
<dbReference type="GO" id="GO:0003677">
    <property type="term" value="F:DNA binding"/>
    <property type="evidence" value="ECO:0007669"/>
    <property type="project" value="UniProtKB-KW"/>
</dbReference>
<dbReference type="Gene3D" id="1.10.1740.10">
    <property type="match status" value="1"/>
</dbReference>
<keyword evidence="4" id="KW-0238">DNA-binding</keyword>
<dbReference type="GO" id="GO:0006352">
    <property type="term" value="P:DNA-templated transcription initiation"/>
    <property type="evidence" value="ECO:0007669"/>
    <property type="project" value="InterPro"/>
</dbReference>
<keyword evidence="2" id="KW-0805">Transcription regulation</keyword>
<feature type="domain" description="RNA polymerase sigma-70 region 2" evidence="6">
    <location>
        <begin position="48"/>
        <end position="119"/>
    </location>
</feature>
<dbReference type="InterPro" id="IPR039425">
    <property type="entry name" value="RNA_pol_sigma-70-like"/>
</dbReference>
<dbReference type="NCBIfam" id="TIGR02937">
    <property type="entry name" value="sigma70-ECF"/>
    <property type="match status" value="1"/>
</dbReference>
<accession>A0A2T2X9N7</accession>
<dbReference type="InterPro" id="IPR007627">
    <property type="entry name" value="RNA_pol_sigma70_r2"/>
</dbReference>
<name>A0A2T2X9N7_9FIRM</name>
<dbReference type="Proteomes" id="UP000242972">
    <property type="component" value="Unassembled WGS sequence"/>
</dbReference>
<protein>
    <recommendedName>
        <fullName evidence="6">RNA polymerase sigma-70 region 2 domain-containing protein</fullName>
    </recommendedName>
</protein>
<dbReference type="EMBL" id="PXYW01000066">
    <property type="protein sequence ID" value="PSR31231.1"/>
    <property type="molecule type" value="Genomic_DNA"/>
</dbReference>
<dbReference type="SUPFAM" id="SSF88659">
    <property type="entry name" value="Sigma3 and sigma4 domains of RNA polymerase sigma factors"/>
    <property type="match status" value="1"/>
</dbReference>
<comment type="caution">
    <text evidence="7">The sequence shown here is derived from an EMBL/GenBank/DDBJ whole genome shotgun (WGS) entry which is preliminary data.</text>
</comment>
<organism evidence="7 8">
    <name type="scientific">Sulfobacillus benefaciens</name>
    <dbReference type="NCBI Taxonomy" id="453960"/>
    <lineage>
        <taxon>Bacteria</taxon>
        <taxon>Bacillati</taxon>
        <taxon>Bacillota</taxon>
        <taxon>Clostridia</taxon>
        <taxon>Eubacteriales</taxon>
        <taxon>Clostridiales Family XVII. Incertae Sedis</taxon>
        <taxon>Sulfobacillus</taxon>
    </lineage>
</organism>
<sequence>MVYDGPGDRCPPAPAIPSPSLAERQAAQDRRWIAQIQAGVPYAFDTLLASYEPALRTWTQRYFLSASDREDLWQIARFALWQAAQSYRLEAADRAPFRAWARLMVWRRVQDAVRYTQRTKRWGSMAPMSLDAPLSSEGFALGDQVAASGGDPERAWVTREGTQDLTTALAQTLTDLEWRVFCTMLRTRSLQQTAQHLQLPYRRVDNAVQRIRHKARHVITPHAASADQDASPRRR</sequence>
<dbReference type="AlphaFoldDB" id="A0A2T2X9N7"/>
<evidence type="ECO:0000256" key="5">
    <source>
        <dbReference type="ARBA" id="ARBA00023163"/>
    </source>
</evidence>
<evidence type="ECO:0000256" key="2">
    <source>
        <dbReference type="ARBA" id="ARBA00023015"/>
    </source>
</evidence>
<evidence type="ECO:0000256" key="4">
    <source>
        <dbReference type="ARBA" id="ARBA00023125"/>
    </source>
</evidence>
<dbReference type="PANTHER" id="PTHR43133">
    <property type="entry name" value="RNA POLYMERASE ECF-TYPE SIGMA FACTO"/>
    <property type="match status" value="1"/>
</dbReference>
<evidence type="ECO:0000313" key="8">
    <source>
        <dbReference type="Proteomes" id="UP000242972"/>
    </source>
</evidence>
<gene>
    <name evidence="7" type="ORF">C7B46_17075</name>
</gene>
<keyword evidence="3" id="KW-0731">Sigma factor</keyword>
<proteinExistence type="inferred from homology"/>
<comment type="similarity">
    <text evidence="1">Belongs to the sigma-70 factor family. ECF subfamily.</text>
</comment>
<evidence type="ECO:0000256" key="3">
    <source>
        <dbReference type="ARBA" id="ARBA00023082"/>
    </source>
</evidence>
<dbReference type="PANTHER" id="PTHR43133:SF8">
    <property type="entry name" value="RNA POLYMERASE SIGMA FACTOR HI_1459-RELATED"/>
    <property type="match status" value="1"/>
</dbReference>
<evidence type="ECO:0000256" key="1">
    <source>
        <dbReference type="ARBA" id="ARBA00010641"/>
    </source>
</evidence>
<reference evidence="7 8" key="1">
    <citation type="journal article" date="2014" name="BMC Genomics">
        <title>Comparison of environmental and isolate Sulfobacillus genomes reveals diverse carbon, sulfur, nitrogen, and hydrogen metabolisms.</title>
        <authorList>
            <person name="Justice N.B."/>
            <person name="Norman A."/>
            <person name="Brown C.T."/>
            <person name="Singh A."/>
            <person name="Thomas B.C."/>
            <person name="Banfield J.F."/>
        </authorList>
    </citation>
    <scope>NUCLEOTIDE SEQUENCE [LARGE SCALE GENOMIC DNA]</scope>
    <source>
        <strain evidence="7">AMDSBA4</strain>
    </source>
</reference>
<evidence type="ECO:0000259" key="6">
    <source>
        <dbReference type="Pfam" id="PF04542"/>
    </source>
</evidence>
<dbReference type="InterPro" id="IPR014284">
    <property type="entry name" value="RNA_pol_sigma-70_dom"/>
</dbReference>